<organism evidence="2">
    <name type="scientific">Catovirus CTV1</name>
    <dbReference type="NCBI Taxonomy" id="1977631"/>
    <lineage>
        <taxon>Viruses</taxon>
        <taxon>Varidnaviria</taxon>
        <taxon>Bamfordvirae</taxon>
        <taxon>Nucleocytoviricota</taxon>
        <taxon>Megaviricetes</taxon>
        <taxon>Imitervirales</taxon>
        <taxon>Mimiviridae</taxon>
        <taxon>Klosneuvirinae</taxon>
        <taxon>Catovirus</taxon>
    </lineage>
</organism>
<dbReference type="EMBL" id="KY684083">
    <property type="protein sequence ID" value="ARF08660.1"/>
    <property type="molecule type" value="Genomic_DNA"/>
</dbReference>
<name>A0A1V0SAB7_9VIRU</name>
<keyword evidence="1" id="KW-0175">Coiled coil</keyword>
<gene>
    <name evidence="2" type="ORF">Catovirus_1_710</name>
</gene>
<reference evidence="2" key="1">
    <citation type="journal article" date="2017" name="Science">
        <title>Giant viruses with an expanded complement of translation system components.</title>
        <authorList>
            <person name="Schulz F."/>
            <person name="Yutin N."/>
            <person name="Ivanova N.N."/>
            <person name="Ortega D.R."/>
            <person name="Lee T.K."/>
            <person name="Vierheilig J."/>
            <person name="Daims H."/>
            <person name="Horn M."/>
            <person name="Wagner M."/>
            <person name="Jensen G.J."/>
            <person name="Kyrpides N.C."/>
            <person name="Koonin E.V."/>
            <person name="Woyke T."/>
        </authorList>
    </citation>
    <scope>NUCLEOTIDE SEQUENCE</scope>
    <source>
        <strain evidence="2">CTV1</strain>
    </source>
</reference>
<evidence type="ECO:0000256" key="1">
    <source>
        <dbReference type="SAM" id="Coils"/>
    </source>
</evidence>
<sequence>MEFKLEQLDNAIYLFMHDKPNSLVDINIVYLGCQDLCPELKNNTVTTFNTYLDKALQNYEDIKLLKYDSDVSPKRYLVFLKDSNQSLMNQYDLKDITFDFVEHTTNLENKYNKVLVENTLLKDKCQTLSESNTNLEEHNKLLLNENNALINKCNDISLKLINYEHNNNNSQSFCQNMLLFSLLVLIMSFCLNKF</sequence>
<accession>A0A1V0SAB7</accession>
<feature type="coiled-coil region" evidence="1">
    <location>
        <begin position="125"/>
        <end position="152"/>
    </location>
</feature>
<protein>
    <submittedName>
        <fullName evidence="2">Uncharacterized protein</fullName>
    </submittedName>
</protein>
<evidence type="ECO:0000313" key="2">
    <source>
        <dbReference type="EMBL" id="ARF08660.1"/>
    </source>
</evidence>
<proteinExistence type="predicted"/>